<feature type="domain" description="HTH araC/xylS-type" evidence="4">
    <location>
        <begin position="157"/>
        <end position="254"/>
    </location>
</feature>
<evidence type="ECO:0000256" key="3">
    <source>
        <dbReference type="ARBA" id="ARBA00023163"/>
    </source>
</evidence>
<reference evidence="5" key="2">
    <citation type="journal article" date="2021" name="PeerJ">
        <title>Extensive microbial diversity within the chicken gut microbiome revealed by metagenomics and culture.</title>
        <authorList>
            <person name="Gilroy R."/>
            <person name="Ravi A."/>
            <person name="Getino M."/>
            <person name="Pursley I."/>
            <person name="Horton D.L."/>
            <person name="Alikhan N.F."/>
            <person name="Baker D."/>
            <person name="Gharbi K."/>
            <person name="Hall N."/>
            <person name="Watson M."/>
            <person name="Adriaenssens E.M."/>
            <person name="Foster-Nyarko E."/>
            <person name="Jarju S."/>
            <person name="Secka A."/>
            <person name="Antonio M."/>
            <person name="Oren A."/>
            <person name="Chaudhuri R.R."/>
            <person name="La Ragione R."/>
            <person name="Hildebrand F."/>
            <person name="Pallen M.J."/>
        </authorList>
    </citation>
    <scope>NUCLEOTIDE SEQUENCE</scope>
    <source>
        <strain evidence="5">ChiSjej3B21-11622</strain>
    </source>
</reference>
<organism evidence="5 6">
    <name type="scientific">Candidatus Limivivens merdigallinarum</name>
    <dbReference type="NCBI Taxonomy" id="2840859"/>
    <lineage>
        <taxon>Bacteria</taxon>
        <taxon>Bacillati</taxon>
        <taxon>Bacillota</taxon>
        <taxon>Clostridia</taxon>
        <taxon>Lachnospirales</taxon>
        <taxon>Lachnospiraceae</taxon>
        <taxon>Lachnospiraceae incertae sedis</taxon>
        <taxon>Candidatus Limivivens</taxon>
    </lineage>
</organism>
<evidence type="ECO:0000313" key="5">
    <source>
        <dbReference type="EMBL" id="HIQ96176.1"/>
    </source>
</evidence>
<evidence type="ECO:0000256" key="2">
    <source>
        <dbReference type="ARBA" id="ARBA00023125"/>
    </source>
</evidence>
<name>A0A9D0ZUL7_9FIRM</name>
<dbReference type="SMART" id="SM00342">
    <property type="entry name" value="HTH_ARAC"/>
    <property type="match status" value="1"/>
</dbReference>
<dbReference type="AlphaFoldDB" id="A0A9D0ZUL7"/>
<dbReference type="EMBL" id="DVFT01000093">
    <property type="protein sequence ID" value="HIQ96176.1"/>
    <property type="molecule type" value="Genomic_DNA"/>
</dbReference>
<dbReference type="Pfam" id="PF12833">
    <property type="entry name" value="HTH_18"/>
    <property type="match status" value="1"/>
</dbReference>
<proteinExistence type="predicted"/>
<keyword evidence="1" id="KW-0805">Transcription regulation</keyword>
<dbReference type="GO" id="GO:0003700">
    <property type="term" value="F:DNA-binding transcription factor activity"/>
    <property type="evidence" value="ECO:0007669"/>
    <property type="project" value="InterPro"/>
</dbReference>
<gene>
    <name evidence="5" type="ORF">IAB26_06410</name>
</gene>
<comment type="caution">
    <text evidence="5">The sequence shown here is derived from an EMBL/GenBank/DDBJ whole genome shotgun (WGS) entry which is preliminary data.</text>
</comment>
<dbReference type="PROSITE" id="PS01124">
    <property type="entry name" value="HTH_ARAC_FAMILY_2"/>
    <property type="match status" value="1"/>
</dbReference>
<evidence type="ECO:0000313" key="6">
    <source>
        <dbReference type="Proteomes" id="UP000886886"/>
    </source>
</evidence>
<accession>A0A9D0ZUL7</accession>
<keyword evidence="3" id="KW-0804">Transcription</keyword>
<dbReference type="Proteomes" id="UP000886886">
    <property type="component" value="Unassembled WGS sequence"/>
</dbReference>
<dbReference type="SUPFAM" id="SSF46689">
    <property type="entry name" value="Homeodomain-like"/>
    <property type="match status" value="2"/>
</dbReference>
<evidence type="ECO:0000259" key="4">
    <source>
        <dbReference type="PROSITE" id="PS01124"/>
    </source>
</evidence>
<evidence type="ECO:0000256" key="1">
    <source>
        <dbReference type="ARBA" id="ARBA00023015"/>
    </source>
</evidence>
<dbReference type="PANTHER" id="PTHR43280">
    <property type="entry name" value="ARAC-FAMILY TRANSCRIPTIONAL REGULATOR"/>
    <property type="match status" value="1"/>
</dbReference>
<reference evidence="5" key="1">
    <citation type="submission" date="2020-10" db="EMBL/GenBank/DDBJ databases">
        <authorList>
            <person name="Gilroy R."/>
        </authorList>
    </citation>
    <scope>NUCLEOTIDE SEQUENCE</scope>
    <source>
        <strain evidence="5">ChiSjej3B21-11622</strain>
    </source>
</reference>
<dbReference type="GO" id="GO:0043565">
    <property type="term" value="F:sequence-specific DNA binding"/>
    <property type="evidence" value="ECO:0007669"/>
    <property type="project" value="InterPro"/>
</dbReference>
<dbReference type="InterPro" id="IPR009057">
    <property type="entry name" value="Homeodomain-like_sf"/>
</dbReference>
<dbReference type="Gene3D" id="1.10.10.60">
    <property type="entry name" value="Homeodomain-like"/>
    <property type="match status" value="2"/>
</dbReference>
<keyword evidence="2" id="KW-0238">DNA-binding</keyword>
<protein>
    <submittedName>
        <fullName evidence="5">Helix-turn-helix transcriptional regulator</fullName>
    </submittedName>
</protein>
<dbReference type="InterPro" id="IPR018060">
    <property type="entry name" value="HTH_AraC"/>
</dbReference>
<dbReference type="PANTHER" id="PTHR43280:SF2">
    <property type="entry name" value="HTH-TYPE TRANSCRIPTIONAL REGULATOR EXSA"/>
    <property type="match status" value="1"/>
</dbReference>
<sequence length="271" mass="30967">MMDASEPLLFHYHERVLEFTTAPKGEHIWTVETDPPVSYSFHGGDVFISYPGEPHSGRERPMRFGEIYWFQIDPTVHDNFLFLGPDAALHTISQLNLLERHLIHADSSLTHPLFKQIFSLLAQNGDRFRIAAYILTLIHHFLSANSAEDSGITPDIEAVLSYINQNLMDELDLETLASIAQLSCSHFQQKFKKQLGIGPRHYINQQKIEYSKKLLLDGRSVTETAMLLGYNTSSYFSTVFKKYAMYTPREFLKKSACSETANQQQSSEKTN</sequence>